<keyword evidence="3" id="KW-1185">Reference proteome</keyword>
<dbReference type="OrthoDB" id="5412681at2"/>
<dbReference type="Pfam" id="PF13343">
    <property type="entry name" value="SBP_bac_6"/>
    <property type="match status" value="1"/>
</dbReference>
<proteinExistence type="predicted"/>
<dbReference type="GO" id="GO:0030976">
    <property type="term" value="F:thiamine pyrophosphate binding"/>
    <property type="evidence" value="ECO:0007669"/>
    <property type="project" value="TreeGrafter"/>
</dbReference>
<dbReference type="Gene3D" id="3.40.190.10">
    <property type="entry name" value="Periplasmic binding protein-like II"/>
    <property type="match status" value="2"/>
</dbReference>
<dbReference type="EMBL" id="MQVR01000054">
    <property type="protein sequence ID" value="OKL53556.1"/>
    <property type="molecule type" value="Genomic_DNA"/>
</dbReference>
<gene>
    <name evidence="2" type="ORF">BSZ39_08950</name>
</gene>
<accession>A0A1Q5Q1C8</accession>
<dbReference type="InterPro" id="IPR005948">
    <property type="entry name" value="ThiB-like"/>
</dbReference>
<protein>
    <submittedName>
        <fullName evidence="2">ABC transporter substrate-binding protein</fullName>
    </submittedName>
</protein>
<sequence>MRAARLTIIALSLGLVACSGGEKAPEEKAPESLVVLSHDSFDFPDELLSEFKEKTGVEVKIQQVGDGGELANRLVLTKDAPLGDVVYGLDNTVSYRLAGQKIIGETSVASPNKDLDFAGEPGLIPIDQGDVCINADKKWFSENNVEIPKTFEDLLKPEYSDKLVAMNPASSTPGMAFMLATIEHFGEDGWVDYWKKLKANGLKVTNGWSDAFSVDYSAGEGKGPFPMMVSYGSSPAYSVNEEKTESSTVALSETCYRQVEYAGVIAGTKNEKAASSFIEFLLTPKVQEAISKVTYMHPTNPEAKAPEDLTKFGPLADTVTTVPAEKIAQNAETWLRTWQSDVIG</sequence>
<comment type="caution">
    <text evidence="2">The sequence shown here is derived from an EMBL/GenBank/DDBJ whole genome shotgun (WGS) entry which is preliminary data.</text>
</comment>
<keyword evidence="1" id="KW-0732">Signal</keyword>
<dbReference type="PROSITE" id="PS51257">
    <property type="entry name" value="PROKAR_LIPOPROTEIN"/>
    <property type="match status" value="1"/>
</dbReference>
<evidence type="ECO:0000313" key="2">
    <source>
        <dbReference type="EMBL" id="OKL53556.1"/>
    </source>
</evidence>
<dbReference type="AlphaFoldDB" id="A0A1Q5Q1C8"/>
<dbReference type="PANTHER" id="PTHR30006">
    <property type="entry name" value="THIAMINE-BINDING PERIPLASMIC PROTEIN-RELATED"/>
    <property type="match status" value="1"/>
</dbReference>
<name>A0A1Q5Q1C8_9ACTO</name>
<dbReference type="GO" id="GO:0015888">
    <property type="term" value="P:thiamine transport"/>
    <property type="evidence" value="ECO:0007669"/>
    <property type="project" value="InterPro"/>
</dbReference>
<dbReference type="RefSeq" id="WP_073716998.1">
    <property type="nucleotide sequence ID" value="NZ_MQVR01000054.1"/>
</dbReference>
<organism evidence="2 3">
    <name type="scientific">Bowdeniella nasicola</name>
    <dbReference type="NCBI Taxonomy" id="208480"/>
    <lineage>
        <taxon>Bacteria</taxon>
        <taxon>Bacillati</taxon>
        <taxon>Actinomycetota</taxon>
        <taxon>Actinomycetes</taxon>
        <taxon>Actinomycetales</taxon>
        <taxon>Actinomycetaceae</taxon>
        <taxon>Bowdeniella</taxon>
    </lineage>
</organism>
<dbReference type="PANTHER" id="PTHR30006:SF2">
    <property type="entry name" value="ABC TRANSPORTER SUBSTRATE-BINDING PROTEIN"/>
    <property type="match status" value="1"/>
</dbReference>
<dbReference type="GO" id="GO:0030288">
    <property type="term" value="C:outer membrane-bounded periplasmic space"/>
    <property type="evidence" value="ECO:0007669"/>
    <property type="project" value="TreeGrafter"/>
</dbReference>
<dbReference type="SUPFAM" id="SSF53850">
    <property type="entry name" value="Periplasmic binding protein-like II"/>
    <property type="match status" value="1"/>
</dbReference>
<evidence type="ECO:0000313" key="3">
    <source>
        <dbReference type="Proteomes" id="UP000185628"/>
    </source>
</evidence>
<dbReference type="NCBIfam" id="TIGR01254">
    <property type="entry name" value="sfuA"/>
    <property type="match status" value="1"/>
</dbReference>
<dbReference type="GO" id="GO:0030975">
    <property type="term" value="F:thiamine binding"/>
    <property type="evidence" value="ECO:0007669"/>
    <property type="project" value="InterPro"/>
</dbReference>
<reference evidence="3" key="1">
    <citation type="submission" date="2016-12" db="EMBL/GenBank/DDBJ databases">
        <authorList>
            <person name="Meng X."/>
        </authorList>
    </citation>
    <scope>NUCLEOTIDE SEQUENCE [LARGE SCALE GENOMIC DNA]</scope>
    <source>
        <strain evidence="3">DSM 19116</strain>
    </source>
</reference>
<dbReference type="Proteomes" id="UP000185628">
    <property type="component" value="Unassembled WGS sequence"/>
</dbReference>
<evidence type="ECO:0000256" key="1">
    <source>
        <dbReference type="ARBA" id="ARBA00022729"/>
    </source>
</evidence>